<keyword evidence="3" id="KW-1185">Reference proteome</keyword>
<feature type="domain" description="Polysaccharide pyruvyl transferase" evidence="1">
    <location>
        <begin position="14"/>
        <end position="294"/>
    </location>
</feature>
<protein>
    <submittedName>
        <fullName evidence="2">Polysaccharide pyruvyl transferase family protein</fullName>
    </submittedName>
</protein>
<accession>A0ABW2ZP13</accession>
<evidence type="ECO:0000313" key="2">
    <source>
        <dbReference type="EMBL" id="MFD0780362.1"/>
    </source>
</evidence>
<dbReference type="Proteomes" id="UP001597042">
    <property type="component" value="Unassembled WGS sequence"/>
</dbReference>
<reference evidence="3" key="1">
    <citation type="journal article" date="2019" name="Int. J. Syst. Evol. Microbiol.">
        <title>The Global Catalogue of Microorganisms (GCM) 10K type strain sequencing project: providing services to taxonomists for standard genome sequencing and annotation.</title>
        <authorList>
            <consortium name="The Broad Institute Genomics Platform"/>
            <consortium name="The Broad Institute Genome Sequencing Center for Infectious Disease"/>
            <person name="Wu L."/>
            <person name="Ma J."/>
        </authorList>
    </citation>
    <scope>NUCLEOTIDE SEQUENCE [LARGE SCALE GENOMIC DNA]</scope>
    <source>
        <strain evidence="3">CCUG 50754</strain>
    </source>
</reference>
<dbReference type="PANTHER" id="PTHR36836:SF1">
    <property type="entry name" value="COLANIC ACID BIOSYNTHESIS PROTEIN WCAK"/>
    <property type="match status" value="1"/>
</dbReference>
<proteinExistence type="predicted"/>
<evidence type="ECO:0000313" key="3">
    <source>
        <dbReference type="Proteomes" id="UP001597042"/>
    </source>
</evidence>
<name>A0ABW2ZP13_9MICO</name>
<organism evidence="2 3">
    <name type="scientific">Microbacterium koreense</name>
    <dbReference type="NCBI Taxonomy" id="323761"/>
    <lineage>
        <taxon>Bacteria</taxon>
        <taxon>Bacillati</taxon>
        <taxon>Actinomycetota</taxon>
        <taxon>Actinomycetes</taxon>
        <taxon>Micrococcales</taxon>
        <taxon>Microbacteriaceae</taxon>
        <taxon>Microbacterium</taxon>
    </lineage>
</organism>
<dbReference type="GO" id="GO:0016740">
    <property type="term" value="F:transferase activity"/>
    <property type="evidence" value="ECO:0007669"/>
    <property type="project" value="UniProtKB-KW"/>
</dbReference>
<dbReference type="InterPro" id="IPR007345">
    <property type="entry name" value="Polysacch_pyruvyl_Trfase"/>
</dbReference>
<gene>
    <name evidence="2" type="ORF">ACFQZV_03480</name>
</gene>
<dbReference type="PANTHER" id="PTHR36836">
    <property type="entry name" value="COLANIC ACID BIOSYNTHESIS PROTEIN WCAK"/>
    <property type="match status" value="1"/>
</dbReference>
<dbReference type="EMBL" id="JBHTIM010000001">
    <property type="protein sequence ID" value="MFD0780362.1"/>
    <property type="molecule type" value="Genomic_DNA"/>
</dbReference>
<dbReference type="RefSeq" id="WP_378750812.1">
    <property type="nucleotide sequence ID" value="NZ_JBHSSV010000003.1"/>
</dbReference>
<keyword evidence="2" id="KW-0808">Transferase</keyword>
<sequence>MRILIGWADDASPNLGVRALGKGSIDVLRSVFPDAEIEMMNYGRKPDSISWPPRSLVKERVLNRTGMMAWLRSFDLYWDTRSGDSFADIYGMHRHLTMSLIHEFAAQAGVRCVMAPQTIGPFRHRRGRALARRNLRRSDLVFARDPISASVADELGRPVDALTTDMVFAVTQPPSDVARDVIVNVSGLLWSTNPHVDHEQYRESIVTVIRGLLEDGRTVSLLPHVLTSADPDNDVPAVDAVKGMFGDEVEVLVPQGLDDARAAIGSANLVIGARMHACLNALSTGTPAVAMAYSRKFRPLLADLGWDAVVDIRDADTTSTAVLEAARRDLTQEAAAVQREGAVRIDTLRTLVADLT</sequence>
<dbReference type="Pfam" id="PF04230">
    <property type="entry name" value="PS_pyruv_trans"/>
    <property type="match status" value="1"/>
</dbReference>
<comment type="caution">
    <text evidence="2">The sequence shown here is derived from an EMBL/GenBank/DDBJ whole genome shotgun (WGS) entry which is preliminary data.</text>
</comment>
<evidence type="ECO:0000259" key="1">
    <source>
        <dbReference type="Pfam" id="PF04230"/>
    </source>
</evidence>